<accession>A0A6C0QT55</accession>
<keyword evidence="2" id="KW-0378">Hydrolase</keyword>
<dbReference type="PANTHER" id="PTHR43343:SF3">
    <property type="entry name" value="PROTEASE DO-LIKE 8, CHLOROPLASTIC"/>
    <property type="match status" value="1"/>
</dbReference>
<dbReference type="PANTHER" id="PTHR43343">
    <property type="entry name" value="PEPTIDASE S12"/>
    <property type="match status" value="1"/>
</dbReference>
<sequence>MRQQARMRKPSAYKHHGNYFVRIFNKARKSVVSIRTLNHEDVDWGNPFFNLQPRETEGIGTGFFINRKGIILTGEHVVNKAKQVTVKLYNGKSHLGKVLWSDPIRDIALIQINSPKTPLPLPLGSSGKSKVGEWVMSIGNPLGLEHSITTGVISATNRTFAFSNSDKVFENIIQTDCAINPGSSGGPLINLNGQVIGMNAFVVKDNQGLGFAIGAAHLEARNTRPKLYCFYIKIMESLEKAFIRMTQKTMR</sequence>
<dbReference type="InterPro" id="IPR009003">
    <property type="entry name" value="Peptidase_S1_PA"/>
</dbReference>
<dbReference type="GO" id="GO:0006508">
    <property type="term" value="P:proteolysis"/>
    <property type="evidence" value="ECO:0007669"/>
    <property type="project" value="UniProtKB-KW"/>
</dbReference>
<reference evidence="4 5" key="1">
    <citation type="journal article" date="2020" name="Int. J. Med. Microbiol.">
        <title>Discovery of Paenibacillus larvae ERIC V: Phenotypic and genomic comparison to genotypes ERIC I-IV reveal different inventories of virulence factors which correlate with epidemiological prevalences of American Foulbrood.</title>
        <authorList>
            <person name="Beims H."/>
            <person name="Bunk B."/>
            <person name="Erler S."/>
            <person name="Mohr K.I."/>
            <person name="Sproer C."/>
            <person name="Pradella S."/>
            <person name="Gunther G."/>
            <person name="Rohde M."/>
            <person name="von der Ohe W."/>
            <person name="Steinert M."/>
        </authorList>
    </citation>
    <scope>NUCLEOTIDE SEQUENCE [LARGE SCALE GENOMIC DNA]</scope>
    <source>
        <strain evidence="4">Eric_V</strain>
    </source>
</reference>
<evidence type="ECO:0000256" key="1">
    <source>
        <dbReference type="ARBA" id="ARBA00022670"/>
    </source>
</evidence>
<proteinExistence type="predicted"/>
<dbReference type="SUPFAM" id="SSF50494">
    <property type="entry name" value="Trypsin-like serine proteases"/>
    <property type="match status" value="1"/>
</dbReference>
<dbReference type="PRINTS" id="PR00834">
    <property type="entry name" value="PROTEASES2C"/>
</dbReference>
<dbReference type="GO" id="GO:0004252">
    <property type="term" value="F:serine-type endopeptidase activity"/>
    <property type="evidence" value="ECO:0007669"/>
    <property type="project" value="InterPro"/>
</dbReference>
<dbReference type="InterPro" id="IPR001940">
    <property type="entry name" value="Peptidase_S1C"/>
</dbReference>
<gene>
    <name evidence="4" type="primary">htrA_2</name>
    <name evidence="4" type="ORF">ERICV_02668</name>
</gene>
<organism evidence="4 5">
    <name type="scientific">Paenibacillus larvae subsp. larvae</name>
    <dbReference type="NCBI Taxonomy" id="147375"/>
    <lineage>
        <taxon>Bacteria</taxon>
        <taxon>Bacillati</taxon>
        <taxon>Bacillota</taxon>
        <taxon>Bacilli</taxon>
        <taxon>Bacillales</taxon>
        <taxon>Paenibacillaceae</taxon>
        <taxon>Paenibacillus</taxon>
    </lineage>
</organism>
<keyword evidence="3" id="KW-0720">Serine protease</keyword>
<name>A0A6C0QT55_9BACL</name>
<evidence type="ECO:0000256" key="3">
    <source>
        <dbReference type="ARBA" id="ARBA00022825"/>
    </source>
</evidence>
<dbReference type="EMBL" id="CP019717">
    <property type="protein sequence ID" value="QHZ51790.1"/>
    <property type="molecule type" value="Genomic_DNA"/>
</dbReference>
<evidence type="ECO:0000313" key="4">
    <source>
        <dbReference type="EMBL" id="QHZ51790.1"/>
    </source>
</evidence>
<dbReference type="AlphaFoldDB" id="A0A6C0QT55"/>
<keyword evidence="1 4" id="KW-0645">Protease</keyword>
<evidence type="ECO:0000256" key="2">
    <source>
        <dbReference type="ARBA" id="ARBA00022801"/>
    </source>
</evidence>
<evidence type="ECO:0000313" key="5">
    <source>
        <dbReference type="Proteomes" id="UP000464330"/>
    </source>
</evidence>
<protein>
    <submittedName>
        <fullName evidence="4">Putative serine protease HtrA</fullName>
    </submittedName>
</protein>
<dbReference type="Proteomes" id="UP000464330">
    <property type="component" value="Chromosome"/>
</dbReference>
<dbReference type="Pfam" id="PF13365">
    <property type="entry name" value="Trypsin_2"/>
    <property type="match status" value="1"/>
</dbReference>
<dbReference type="Gene3D" id="2.40.10.120">
    <property type="match status" value="1"/>
</dbReference>
<dbReference type="InterPro" id="IPR051201">
    <property type="entry name" value="Chloro_Bact_Ser_Proteases"/>
</dbReference>